<organism evidence="8 9">
    <name type="scientific">Gulbenkiania indica</name>
    <dbReference type="NCBI Taxonomy" id="375574"/>
    <lineage>
        <taxon>Bacteria</taxon>
        <taxon>Pseudomonadati</taxon>
        <taxon>Pseudomonadota</taxon>
        <taxon>Betaproteobacteria</taxon>
        <taxon>Neisseriales</taxon>
        <taxon>Chromobacteriaceae</taxon>
        <taxon>Gulbenkiania</taxon>
    </lineage>
</organism>
<evidence type="ECO:0000259" key="7">
    <source>
        <dbReference type="Pfam" id="PF02608"/>
    </source>
</evidence>
<dbReference type="InterPro" id="IPR028082">
    <property type="entry name" value="Peripla_BP_I"/>
</dbReference>
<evidence type="ECO:0000256" key="4">
    <source>
        <dbReference type="ARBA" id="ARBA00022729"/>
    </source>
</evidence>
<dbReference type="SUPFAM" id="SSF53822">
    <property type="entry name" value="Periplasmic binding protein-like I"/>
    <property type="match status" value="1"/>
</dbReference>
<feature type="domain" description="ABC transporter substrate-binding protein PnrA-like" evidence="7">
    <location>
        <begin position="82"/>
        <end position="375"/>
    </location>
</feature>
<evidence type="ECO:0000313" key="9">
    <source>
        <dbReference type="Proteomes" id="UP000243535"/>
    </source>
</evidence>
<dbReference type="PANTHER" id="PTHR34296">
    <property type="entry name" value="TRANSCRIPTIONAL ACTIVATOR PROTEIN MED"/>
    <property type="match status" value="1"/>
</dbReference>
<dbReference type="InterPro" id="IPR003760">
    <property type="entry name" value="PnrA-like"/>
</dbReference>
<comment type="similarity">
    <text evidence="2">Belongs to the BMP lipoprotein family.</text>
</comment>
<keyword evidence="4" id="KW-0732">Signal</keyword>
<dbReference type="AlphaFoldDB" id="A0A0K6GVN0"/>
<keyword evidence="5" id="KW-0472">Membrane</keyword>
<evidence type="ECO:0000256" key="1">
    <source>
        <dbReference type="ARBA" id="ARBA00004193"/>
    </source>
</evidence>
<keyword evidence="9" id="KW-1185">Reference proteome</keyword>
<proteinExistence type="inferred from homology"/>
<keyword evidence="3" id="KW-1003">Cell membrane</keyword>
<dbReference type="EMBL" id="CYHA01000002">
    <property type="protein sequence ID" value="CUA82625.1"/>
    <property type="molecule type" value="Genomic_DNA"/>
</dbReference>
<reference evidence="9" key="1">
    <citation type="submission" date="2015-08" db="EMBL/GenBank/DDBJ databases">
        <authorList>
            <person name="Varghese N."/>
        </authorList>
    </citation>
    <scope>NUCLEOTIDE SEQUENCE [LARGE SCALE GENOMIC DNA]</scope>
    <source>
        <strain evidence="9">DSM 17901</strain>
    </source>
</reference>
<dbReference type="CDD" id="cd06354">
    <property type="entry name" value="PBP1_PrnA-like"/>
    <property type="match status" value="1"/>
</dbReference>
<sequence>MPFGCSSKPENQGATGAHADGAQVATAKHLADFRDSTLPAAGVFSFITRHETYMKIQLKQVSFAVTAALLATSAFAKDFTPAVVYDQAGKFDKSFNEAAYNGAERFKKEFKINYREGQIASEAQKEQLLRNMARKDADLVVAVGFSFTQAVETVAKEFPKVKFTLIDAVAKGPNVQSIVFKEQEGSFLVGMAAAMASKTAKVGYIGGMDVPLIRAFGCGYVQGARFANKNVQVIQNMTGTTPQAFNDPARGTELAKSQFDRGVDVVFAAAGGTGLGVLQAAKSAGKYSIGVDSNQNHLHPGSVLTSMVKRVDNAVYDTFKSGMNGTWKAEVKVMGLKEGGVDWALDANNRKLISADMEKKISAAKTDIINGKIKVVDYRTANSCPVQ</sequence>
<comment type="subcellular location">
    <subcellularLocation>
        <location evidence="1">Cell membrane</location>
        <topology evidence="1">Lipid-anchor</topology>
    </subcellularLocation>
</comment>
<protein>
    <submittedName>
        <fullName evidence="8">Nucleoside-binding protein</fullName>
    </submittedName>
</protein>
<accession>A0A0K6GVN0</accession>
<dbReference type="STRING" id="375574.GCA_001418035_01161"/>
<evidence type="ECO:0000256" key="2">
    <source>
        <dbReference type="ARBA" id="ARBA00008610"/>
    </source>
</evidence>
<dbReference type="GO" id="GO:0005886">
    <property type="term" value="C:plasma membrane"/>
    <property type="evidence" value="ECO:0007669"/>
    <property type="project" value="UniProtKB-SubCell"/>
</dbReference>
<evidence type="ECO:0000313" key="8">
    <source>
        <dbReference type="EMBL" id="CUA82625.1"/>
    </source>
</evidence>
<dbReference type="Proteomes" id="UP000243535">
    <property type="component" value="Unassembled WGS sequence"/>
</dbReference>
<keyword evidence="6" id="KW-0449">Lipoprotein</keyword>
<evidence type="ECO:0000256" key="5">
    <source>
        <dbReference type="ARBA" id="ARBA00023136"/>
    </source>
</evidence>
<dbReference type="Pfam" id="PF02608">
    <property type="entry name" value="Bmp"/>
    <property type="match status" value="1"/>
</dbReference>
<name>A0A0K6GVN0_9NEIS</name>
<evidence type="ECO:0000256" key="6">
    <source>
        <dbReference type="ARBA" id="ARBA00023288"/>
    </source>
</evidence>
<evidence type="ECO:0000256" key="3">
    <source>
        <dbReference type="ARBA" id="ARBA00022475"/>
    </source>
</evidence>
<dbReference type="Gene3D" id="3.40.50.2300">
    <property type="match status" value="2"/>
</dbReference>
<dbReference type="InterPro" id="IPR050957">
    <property type="entry name" value="BMP_lipoprotein"/>
</dbReference>
<gene>
    <name evidence="8" type="ORF">Ga0061063_1369</name>
</gene>
<dbReference type="PANTHER" id="PTHR34296:SF2">
    <property type="entry name" value="ABC TRANSPORTER GUANOSINE-BINDING PROTEIN NUPN"/>
    <property type="match status" value="1"/>
</dbReference>